<accession>R1AXM1</accession>
<name>R1AXM1_9FIRM</name>
<dbReference type="SUPFAM" id="SSF53448">
    <property type="entry name" value="Nucleotide-diphospho-sugar transferases"/>
    <property type="match status" value="1"/>
</dbReference>
<dbReference type="eggNOG" id="COG1215">
    <property type="taxonomic scope" value="Bacteria"/>
</dbReference>
<keyword evidence="2" id="KW-1185">Reference proteome</keyword>
<comment type="caution">
    <text evidence="1">The sequence shown here is derived from an EMBL/GenBank/DDBJ whole genome shotgun (WGS) entry which is preliminary data.</text>
</comment>
<gene>
    <name evidence="1" type="ORF">L21TH_0548</name>
</gene>
<dbReference type="Proteomes" id="UP000013378">
    <property type="component" value="Unassembled WGS sequence"/>
</dbReference>
<proteinExistence type="predicted"/>
<dbReference type="EMBL" id="ARZA01000064">
    <property type="protein sequence ID" value="EOD01402.1"/>
    <property type="molecule type" value="Genomic_DNA"/>
</dbReference>
<sequence>MNGSTLVINKEVFNSVKFAKINAAEDVNFCKDCLQKGIKIYSTSKYNHVYIRRSSNNKHTWKIRDDEFIKKYCTVIGPIKNYIEYTST</sequence>
<organism evidence="1 2">
    <name type="scientific">Caldisalinibacter kiritimatiensis</name>
    <dbReference type="NCBI Taxonomy" id="1304284"/>
    <lineage>
        <taxon>Bacteria</taxon>
        <taxon>Bacillati</taxon>
        <taxon>Bacillota</taxon>
        <taxon>Tissierellia</taxon>
        <taxon>Tissierellales</taxon>
        <taxon>Thermohalobacteraceae</taxon>
        <taxon>Caldisalinibacter</taxon>
    </lineage>
</organism>
<reference evidence="1 2" key="1">
    <citation type="journal article" date="2015" name="Geomicrobiol. J.">
        <title>Caldisalinibacter kiritimatiensis gen. nov., sp. nov., a moderately thermohalophilic thiosulfate-reducing bacterium from a hypersaline microbial mat.</title>
        <authorList>
            <person name="Ben Hania W."/>
            <person name="Joseph M."/>
            <person name="Fiebig A."/>
            <person name="Bunk B."/>
            <person name="Klenk H.-P."/>
            <person name="Fardeau M.-L."/>
            <person name="Spring S."/>
        </authorList>
    </citation>
    <scope>NUCLEOTIDE SEQUENCE [LARGE SCALE GENOMIC DNA]</scope>
    <source>
        <strain evidence="1 2">L21-TH-D2</strain>
    </source>
</reference>
<dbReference type="STRING" id="1304284.L21TH_0548"/>
<dbReference type="InterPro" id="IPR029044">
    <property type="entry name" value="Nucleotide-diphossugar_trans"/>
</dbReference>
<dbReference type="AlphaFoldDB" id="R1AXM1"/>
<protein>
    <submittedName>
        <fullName evidence="1">Uncharacterized protein</fullName>
    </submittedName>
</protein>
<evidence type="ECO:0000313" key="1">
    <source>
        <dbReference type="EMBL" id="EOD01402.1"/>
    </source>
</evidence>
<evidence type="ECO:0000313" key="2">
    <source>
        <dbReference type="Proteomes" id="UP000013378"/>
    </source>
</evidence>